<reference evidence="1 2" key="1">
    <citation type="submission" date="2018-09" db="EMBL/GenBank/DDBJ databases">
        <title>Comparative genomics of Leucobacter spp.</title>
        <authorList>
            <person name="Reis A.C."/>
            <person name="Kolvenbach B.A."/>
            <person name="Corvini P.F.X."/>
            <person name="Nunes O.C."/>
        </authorList>
    </citation>
    <scope>NUCLEOTIDE SEQUENCE [LARGE SCALE GENOMIC DNA]</scope>
    <source>
        <strain evidence="1 2">TAN 31504</strain>
    </source>
</reference>
<gene>
    <name evidence="1" type="ORF">D3230_08470</name>
</gene>
<evidence type="ECO:0000313" key="1">
    <source>
        <dbReference type="EMBL" id="MBL3679331.1"/>
    </source>
</evidence>
<protein>
    <submittedName>
        <fullName evidence="1">Uncharacterized protein</fullName>
    </submittedName>
</protein>
<name>A0ABS1SFK8_9MICO</name>
<comment type="caution">
    <text evidence="1">The sequence shown here is derived from an EMBL/GenBank/DDBJ whole genome shotgun (WGS) entry which is preliminary data.</text>
</comment>
<sequence>MGIQLFGTNSWEWSMRRQGRRRRADRRAGEIGLPSDVVSRTGAACVGRPRSGTWAGLSDGNPALGRATAAWQALGSPLYT</sequence>
<proteinExistence type="predicted"/>
<keyword evidence="2" id="KW-1185">Reference proteome</keyword>
<accession>A0ABS1SFK8</accession>
<evidence type="ECO:0000313" key="2">
    <source>
        <dbReference type="Proteomes" id="UP001645859"/>
    </source>
</evidence>
<dbReference type="EMBL" id="QYAC01000004">
    <property type="protein sequence ID" value="MBL3679331.1"/>
    <property type="molecule type" value="Genomic_DNA"/>
</dbReference>
<dbReference type="Proteomes" id="UP001645859">
    <property type="component" value="Unassembled WGS sequence"/>
</dbReference>
<organism evidence="1 2">
    <name type="scientific">Leucobacter chromiireducens subsp. solipictus</name>
    <dbReference type="NCBI Taxonomy" id="398235"/>
    <lineage>
        <taxon>Bacteria</taxon>
        <taxon>Bacillati</taxon>
        <taxon>Actinomycetota</taxon>
        <taxon>Actinomycetes</taxon>
        <taxon>Micrococcales</taxon>
        <taxon>Microbacteriaceae</taxon>
        <taxon>Leucobacter</taxon>
    </lineage>
</organism>